<name>A0A836HZZ6_9TRYP</name>
<dbReference type="GeneID" id="94287875"/>
<dbReference type="Proteomes" id="UP000674318">
    <property type="component" value="Unassembled WGS sequence"/>
</dbReference>
<proteinExistence type="predicted"/>
<comment type="caution">
    <text evidence="2">The sequence shown here is derived from an EMBL/GenBank/DDBJ whole genome shotgun (WGS) entry which is preliminary data.</text>
</comment>
<gene>
    <name evidence="2" type="ORF">JKF63_01752</name>
</gene>
<sequence length="278" mass="30759">MPVFTTGEQSVKPAYHCATLLDNWDEDRRQFGVPPSTIGDTGKLDADTTYHTSYQPLSATQVADAKPPGCFAAEAPRMLLFHHGDIGNIETYCYATSELAHTDRKKEIYTNDEVLDMPGVSSRCSRSVALQRSTMGFAPRRRGSSLTPMNDLHPEEVSAALLRETNYLHSMASTVRSAPNSASQTQTSPHYSGSEKVATANEQSDYSPPRLLPLGRVAERDRLLTTKNVTLDATGIHLFDNLGAYPLTSSDCAGELTNWCDNPMYKTNLRIHYMEDDY</sequence>
<feature type="region of interest" description="Disordered" evidence="1">
    <location>
        <begin position="175"/>
        <end position="212"/>
    </location>
</feature>
<feature type="compositionally biased region" description="Polar residues" evidence="1">
    <location>
        <begin position="175"/>
        <end position="191"/>
    </location>
</feature>
<dbReference type="AlphaFoldDB" id="A0A836HZZ6"/>
<keyword evidence="3" id="KW-1185">Reference proteome</keyword>
<evidence type="ECO:0000256" key="1">
    <source>
        <dbReference type="SAM" id="MobiDB-lite"/>
    </source>
</evidence>
<dbReference type="OrthoDB" id="271562at2759"/>
<reference evidence="2 3" key="1">
    <citation type="submission" date="2021-02" db="EMBL/GenBank/DDBJ databases">
        <title>Porcisia hertigi Genome sequencing and assembly.</title>
        <authorList>
            <person name="Almutairi H."/>
            <person name="Gatherer D."/>
        </authorList>
    </citation>
    <scope>NUCLEOTIDE SEQUENCE [LARGE SCALE GENOMIC DNA]</scope>
    <source>
        <strain evidence="2 3">C119</strain>
    </source>
</reference>
<dbReference type="RefSeq" id="XP_067753955.1">
    <property type="nucleotide sequence ID" value="XM_067897798.1"/>
</dbReference>
<protein>
    <submittedName>
        <fullName evidence="2">Uncharacterized protein</fullName>
    </submittedName>
</protein>
<evidence type="ECO:0000313" key="3">
    <source>
        <dbReference type="Proteomes" id="UP000674318"/>
    </source>
</evidence>
<organism evidence="2 3">
    <name type="scientific">Porcisia hertigi</name>
    <dbReference type="NCBI Taxonomy" id="2761500"/>
    <lineage>
        <taxon>Eukaryota</taxon>
        <taxon>Discoba</taxon>
        <taxon>Euglenozoa</taxon>
        <taxon>Kinetoplastea</taxon>
        <taxon>Metakinetoplastina</taxon>
        <taxon>Trypanosomatida</taxon>
        <taxon>Trypanosomatidae</taxon>
        <taxon>Leishmaniinae</taxon>
        <taxon>Porcisia</taxon>
    </lineage>
</organism>
<dbReference type="EMBL" id="JAFJZO010000034">
    <property type="protein sequence ID" value="KAG5493920.1"/>
    <property type="molecule type" value="Genomic_DNA"/>
</dbReference>
<accession>A0A836HZZ6</accession>
<dbReference type="KEGG" id="phet:94287875"/>
<evidence type="ECO:0000313" key="2">
    <source>
        <dbReference type="EMBL" id="KAG5493920.1"/>
    </source>
</evidence>